<evidence type="ECO:0000313" key="1">
    <source>
        <dbReference type="EMBL" id="PLB54738.1"/>
    </source>
</evidence>
<evidence type="ECO:0000313" key="2">
    <source>
        <dbReference type="Proteomes" id="UP000234275"/>
    </source>
</evidence>
<dbReference type="OrthoDB" id="2562973at2759"/>
<dbReference type="STRING" id="1392250.A0A2I2GPD9"/>
<dbReference type="Proteomes" id="UP000234275">
    <property type="component" value="Unassembled WGS sequence"/>
</dbReference>
<comment type="caution">
    <text evidence="1">The sequence shown here is derived from an EMBL/GenBank/DDBJ whole genome shotgun (WGS) entry which is preliminary data.</text>
</comment>
<keyword evidence="2" id="KW-1185">Reference proteome</keyword>
<dbReference type="VEuPathDB" id="FungiDB:P170DRAFT_470183"/>
<gene>
    <name evidence="1" type="ORF">P170DRAFT_470183</name>
</gene>
<organism evidence="1 2">
    <name type="scientific">Aspergillus steynii IBT 23096</name>
    <dbReference type="NCBI Taxonomy" id="1392250"/>
    <lineage>
        <taxon>Eukaryota</taxon>
        <taxon>Fungi</taxon>
        <taxon>Dikarya</taxon>
        <taxon>Ascomycota</taxon>
        <taxon>Pezizomycotina</taxon>
        <taxon>Eurotiomycetes</taxon>
        <taxon>Eurotiomycetidae</taxon>
        <taxon>Eurotiales</taxon>
        <taxon>Aspergillaceae</taxon>
        <taxon>Aspergillus</taxon>
        <taxon>Aspergillus subgen. Circumdati</taxon>
    </lineage>
</organism>
<sequence>MESKDVLRVHRYDPNSNSTRKVRIIEKDKTEKNENLVSIREILKKHRVFDSKEEKDFVDKGVDLTLKKSPDVLTVDGSLLKSTLNASQWTANAGVNLSHPADFTEHHWSIITRTNSILNGYTFEEVQRKDPDGQIKAFMKVGRSPYTAFKLKARAFEPYEIAAPPLIAGVTEAIVPPAPSAPGTPKPAAPEYRIPRFRVDDDSYVTVYETKNSSQHSLAKSSFSEHSAHASVGAGLWGGSAAVSVGFATSQSNQSLHATEEDNQKLNISYNFPRVTLFLDHINLEITDECKEAIKGLGTKESYEDFGRKFAPPHGVPLLVTYNWRVIQFIQHLSKGFESQQSYKTIQFYVQDKAGDKGYLKSFHDDLTLCHEVMDNYKKAASETGMPATGSVIAALQSKISVRRDTKTHENAVWEAIIPVSANGDQRMYYEATMLIKPQGVDQYLGFTPSILDKKTSDDPFPYYLSLRDQPTYFWFQTPGAPKKEGLINTNDTVEIGVVDPWTGKSMGLLREAGDKLVGIDHYENSKAKSLSFYFYLKD</sequence>
<reference evidence="1 2" key="1">
    <citation type="submission" date="2016-12" db="EMBL/GenBank/DDBJ databases">
        <title>The genomes of Aspergillus section Nigri reveals drivers in fungal speciation.</title>
        <authorList>
            <consortium name="DOE Joint Genome Institute"/>
            <person name="Vesth T.C."/>
            <person name="Nybo J."/>
            <person name="Theobald S."/>
            <person name="Brandl J."/>
            <person name="Frisvad J.C."/>
            <person name="Nielsen K.F."/>
            <person name="Lyhne E.K."/>
            <person name="Kogle M.E."/>
            <person name="Kuo A."/>
            <person name="Riley R."/>
            <person name="Clum A."/>
            <person name="Nolan M."/>
            <person name="Lipzen A."/>
            <person name="Salamov A."/>
            <person name="Henrissat B."/>
            <person name="Wiebenga A."/>
            <person name="De Vries R.P."/>
            <person name="Grigoriev I.V."/>
            <person name="Mortensen U.H."/>
            <person name="Andersen M.R."/>
            <person name="Baker S.E."/>
        </authorList>
    </citation>
    <scope>NUCLEOTIDE SEQUENCE [LARGE SCALE GENOMIC DNA]</scope>
    <source>
        <strain evidence="1 2">IBT 23096</strain>
    </source>
</reference>
<dbReference type="EMBL" id="MSFO01000001">
    <property type="protein sequence ID" value="PLB54738.1"/>
    <property type="molecule type" value="Genomic_DNA"/>
</dbReference>
<accession>A0A2I2GPD9</accession>
<dbReference type="RefSeq" id="XP_024710040.1">
    <property type="nucleotide sequence ID" value="XM_024852724.1"/>
</dbReference>
<dbReference type="AlphaFoldDB" id="A0A2I2GPD9"/>
<name>A0A2I2GPD9_9EURO</name>
<evidence type="ECO:0008006" key="3">
    <source>
        <dbReference type="Google" id="ProtNLM"/>
    </source>
</evidence>
<protein>
    <recommendedName>
        <fullName evidence="3">MACPF domain-containing protein</fullName>
    </recommendedName>
</protein>
<proteinExistence type="predicted"/>
<dbReference type="GeneID" id="36560422"/>